<evidence type="ECO:0000256" key="1">
    <source>
        <dbReference type="SAM" id="MobiDB-lite"/>
    </source>
</evidence>
<gene>
    <name evidence="2" type="ORF">CEY11_16670</name>
</gene>
<dbReference type="AlphaFoldDB" id="A0A225M8D7"/>
<dbReference type="RefSeq" id="WP_088604542.1">
    <property type="nucleotide sequence ID" value="NZ_NJIH01000009.1"/>
</dbReference>
<dbReference type="Pfam" id="PF14384">
    <property type="entry name" value="BrnA_antitoxin"/>
    <property type="match status" value="1"/>
</dbReference>
<evidence type="ECO:0008006" key="4">
    <source>
        <dbReference type="Google" id="ProtNLM"/>
    </source>
</evidence>
<evidence type="ECO:0000313" key="3">
    <source>
        <dbReference type="Proteomes" id="UP000214603"/>
    </source>
</evidence>
<reference evidence="3" key="1">
    <citation type="submission" date="2017-06" db="EMBL/GenBank/DDBJ databases">
        <title>Herbaspirillum phytohormonus sp. nov., isolated from the root nodule of Robinia pseudoacacia in lead-zinc mine.</title>
        <authorList>
            <person name="Fan M."/>
            <person name="Lin Y."/>
        </authorList>
    </citation>
    <scope>NUCLEOTIDE SEQUENCE [LARGE SCALE GENOMIC DNA]</scope>
    <source>
        <strain evidence="3">SC-089</strain>
    </source>
</reference>
<protein>
    <recommendedName>
        <fullName evidence="4">BrnA antitoxin family protein</fullName>
    </recommendedName>
</protein>
<accession>A0A225M8D7</accession>
<dbReference type="InterPro" id="IPR025528">
    <property type="entry name" value="BrnA_antitoxin"/>
</dbReference>
<proteinExistence type="predicted"/>
<feature type="region of interest" description="Disordered" evidence="1">
    <location>
        <begin position="1"/>
        <end position="29"/>
    </location>
</feature>
<dbReference type="EMBL" id="NJIH01000009">
    <property type="protein sequence ID" value="OWT57538.1"/>
    <property type="molecule type" value="Genomic_DNA"/>
</dbReference>
<comment type="caution">
    <text evidence="2">The sequence shown here is derived from an EMBL/GenBank/DDBJ whole genome shotgun (WGS) entry which is preliminary data.</text>
</comment>
<dbReference type="OrthoDB" id="9796641at2"/>
<keyword evidence="3" id="KW-1185">Reference proteome</keyword>
<dbReference type="Proteomes" id="UP000214603">
    <property type="component" value="Unassembled WGS sequence"/>
</dbReference>
<sequence length="92" mass="10313">MPKLKPGTIHPTLEEDASIQRGIAADPDAMEFGEADAKRAKRMGRPRLDAPKVPVTIRYDQDVIDAFRATGDGWQTRMNAALREWLRDHEAA</sequence>
<name>A0A225M8D7_9BURK</name>
<evidence type="ECO:0000313" key="2">
    <source>
        <dbReference type="EMBL" id="OWT57538.1"/>
    </source>
</evidence>
<organism evidence="2 3">
    <name type="scientific">Candidimonas nitroreducens</name>
    <dbReference type="NCBI Taxonomy" id="683354"/>
    <lineage>
        <taxon>Bacteria</taxon>
        <taxon>Pseudomonadati</taxon>
        <taxon>Pseudomonadota</taxon>
        <taxon>Betaproteobacteria</taxon>
        <taxon>Burkholderiales</taxon>
        <taxon>Alcaligenaceae</taxon>
        <taxon>Candidimonas</taxon>
    </lineage>
</organism>